<evidence type="ECO:0000313" key="3">
    <source>
        <dbReference type="Proteomes" id="UP000253410"/>
    </source>
</evidence>
<dbReference type="OrthoDB" id="9968971at2"/>
<protein>
    <submittedName>
        <fullName evidence="2">Uncharacterized protein</fullName>
    </submittedName>
</protein>
<sequence length="102" mass="11654">MQKNICILLIVMFTACAAARQAKHARRFNYTEKGCQIDSLKKQSIALFTRYNETGKPFIVDVTETDSFFIIRKYPAKPAYGGTVDVWISKAQCKVVKEQWGQ</sequence>
<feature type="chain" id="PRO_5016752559" evidence="1">
    <location>
        <begin position="18"/>
        <end position="102"/>
    </location>
</feature>
<name>A0A365XYZ9_9BACT</name>
<organism evidence="2 3">
    <name type="scientific">Chitinophaga flava</name>
    <dbReference type="NCBI Taxonomy" id="2259036"/>
    <lineage>
        <taxon>Bacteria</taxon>
        <taxon>Pseudomonadati</taxon>
        <taxon>Bacteroidota</taxon>
        <taxon>Chitinophagia</taxon>
        <taxon>Chitinophagales</taxon>
        <taxon>Chitinophagaceae</taxon>
        <taxon>Chitinophaga</taxon>
    </lineage>
</organism>
<dbReference type="Proteomes" id="UP000253410">
    <property type="component" value="Unassembled WGS sequence"/>
</dbReference>
<dbReference type="AlphaFoldDB" id="A0A365XYZ9"/>
<evidence type="ECO:0000256" key="1">
    <source>
        <dbReference type="SAM" id="SignalP"/>
    </source>
</evidence>
<accession>A0A365XYZ9</accession>
<feature type="signal peptide" evidence="1">
    <location>
        <begin position="1"/>
        <end position="17"/>
    </location>
</feature>
<dbReference type="RefSeq" id="WP_113613820.1">
    <property type="nucleotide sequence ID" value="NZ_QFFJ01000001.1"/>
</dbReference>
<keyword evidence="1" id="KW-0732">Signal</keyword>
<comment type="caution">
    <text evidence="2">The sequence shown here is derived from an EMBL/GenBank/DDBJ whole genome shotgun (WGS) entry which is preliminary data.</text>
</comment>
<reference evidence="2 3" key="1">
    <citation type="submission" date="2018-05" db="EMBL/GenBank/DDBJ databases">
        <title>Chitinophaga sp. K3CV102501T nov., isolated from isolated from a monsoon evergreen broad-leaved forest soil.</title>
        <authorList>
            <person name="Lv Y."/>
        </authorList>
    </citation>
    <scope>NUCLEOTIDE SEQUENCE [LARGE SCALE GENOMIC DNA]</scope>
    <source>
        <strain evidence="2 3">GDMCC 1.1325</strain>
    </source>
</reference>
<dbReference type="EMBL" id="QFFJ01000001">
    <property type="protein sequence ID" value="RBL91221.1"/>
    <property type="molecule type" value="Genomic_DNA"/>
</dbReference>
<evidence type="ECO:0000313" key="2">
    <source>
        <dbReference type="EMBL" id="RBL91221.1"/>
    </source>
</evidence>
<gene>
    <name evidence="2" type="ORF">DF182_00940</name>
</gene>
<proteinExistence type="predicted"/>
<dbReference type="PROSITE" id="PS51257">
    <property type="entry name" value="PROKAR_LIPOPROTEIN"/>
    <property type="match status" value="1"/>
</dbReference>
<keyword evidence="3" id="KW-1185">Reference proteome</keyword>